<dbReference type="KEGG" id="cci:CC1G_12978"/>
<dbReference type="PANTHER" id="PTHR32251">
    <property type="entry name" value="3-OXO-5-ALPHA-STEROID 4-DEHYDROGENASE"/>
    <property type="match status" value="1"/>
</dbReference>
<feature type="transmembrane region" description="Helical" evidence="1">
    <location>
        <begin position="12"/>
        <end position="33"/>
    </location>
</feature>
<dbReference type="eggNOG" id="KOG4650">
    <property type="taxonomic scope" value="Eukaryota"/>
</dbReference>
<dbReference type="InParanoid" id="A8NU28"/>
<dbReference type="RefSeq" id="XP_001836365.1">
    <property type="nucleotide sequence ID" value="XM_001836313.2"/>
</dbReference>
<comment type="caution">
    <text evidence="2">The sequence shown here is derived from an EMBL/GenBank/DDBJ whole genome shotgun (WGS) entry which is preliminary data.</text>
</comment>
<reference evidence="2 3" key="1">
    <citation type="journal article" date="2010" name="Proc. Natl. Acad. Sci. U.S.A.">
        <title>Insights into evolution of multicellular fungi from the assembled chromosomes of the mushroom Coprinopsis cinerea (Coprinus cinereus).</title>
        <authorList>
            <person name="Stajich J.E."/>
            <person name="Wilke S.K."/>
            <person name="Ahren D."/>
            <person name="Au C.H."/>
            <person name="Birren B.W."/>
            <person name="Borodovsky M."/>
            <person name="Burns C."/>
            <person name="Canback B."/>
            <person name="Casselton L.A."/>
            <person name="Cheng C.K."/>
            <person name="Deng J."/>
            <person name="Dietrich F.S."/>
            <person name="Fargo D.C."/>
            <person name="Farman M.L."/>
            <person name="Gathman A.C."/>
            <person name="Goldberg J."/>
            <person name="Guigo R."/>
            <person name="Hoegger P.J."/>
            <person name="Hooker J.B."/>
            <person name="Huggins A."/>
            <person name="James T.Y."/>
            <person name="Kamada T."/>
            <person name="Kilaru S."/>
            <person name="Kodira C."/>
            <person name="Kues U."/>
            <person name="Kupfer D."/>
            <person name="Kwan H.S."/>
            <person name="Lomsadze A."/>
            <person name="Li W."/>
            <person name="Lilly W.W."/>
            <person name="Ma L.J."/>
            <person name="Mackey A.J."/>
            <person name="Manning G."/>
            <person name="Martin F."/>
            <person name="Muraguchi H."/>
            <person name="Natvig D.O."/>
            <person name="Palmerini H."/>
            <person name="Ramesh M.A."/>
            <person name="Rehmeyer C.J."/>
            <person name="Roe B.A."/>
            <person name="Shenoy N."/>
            <person name="Stanke M."/>
            <person name="Ter-Hovhannisyan V."/>
            <person name="Tunlid A."/>
            <person name="Velagapudi R."/>
            <person name="Vision T.J."/>
            <person name="Zeng Q."/>
            <person name="Zolan M.E."/>
            <person name="Pukkila P.J."/>
        </authorList>
    </citation>
    <scope>NUCLEOTIDE SEQUENCE [LARGE SCALE GENOMIC DNA]</scope>
    <source>
        <strain evidence="3">Okayama-7 / 130 / ATCC MYA-4618 / FGSC 9003</strain>
    </source>
</reference>
<dbReference type="GeneID" id="6012909"/>
<keyword evidence="1" id="KW-0472">Membrane</keyword>
<sequence length="389" mass="44676">MTFLDLPPSLDWPAQFCAATMLATWVASLITGNVSQVDRLWTFLPTIYTAYYAFLPLFPNTQPFFLFPYAPKSFGWATATTWSPRALLMFGLTFTWMCRLTYNTYRRGLFNLNDEDYRWAVLRAHIPGALFQVFNLGFIVIIQNVLLLWLGLPARTAVQQPHDPLSTSDYAMAALALVLLALEFTSDNQQYAFHQYKHAYLAKEAGKLDVEYKPEDHWIGSRLDWTPEDAKRGFLSRGLWRYSRHPNFFCEQAFWWVITLFPLVSPSPPHLPSAEDLPPLRTIVISILHPDLRRPLVDTLTAVFYPAFMHLLPAISLSALFWGSTTFTESISKKKYPLSYGAYQKRVGMFAPGTTLLKLVQLKLFSSEEERKRLHDIVWGGVIEDKKTI</sequence>
<dbReference type="Pfam" id="PF06966">
    <property type="entry name" value="DUF1295"/>
    <property type="match status" value="1"/>
</dbReference>
<dbReference type="AlphaFoldDB" id="A8NU28"/>
<keyword evidence="3" id="KW-1185">Reference proteome</keyword>
<dbReference type="InterPro" id="IPR010721">
    <property type="entry name" value="UstE-like"/>
</dbReference>
<keyword evidence="1" id="KW-0812">Transmembrane</keyword>
<dbReference type="EMBL" id="AACS02000004">
    <property type="protein sequence ID" value="EAU85454.1"/>
    <property type="molecule type" value="Genomic_DNA"/>
</dbReference>
<dbReference type="GO" id="GO:0016020">
    <property type="term" value="C:membrane"/>
    <property type="evidence" value="ECO:0007669"/>
    <property type="project" value="TreeGrafter"/>
</dbReference>
<proteinExistence type="predicted"/>
<organism evidence="2 3">
    <name type="scientific">Coprinopsis cinerea (strain Okayama-7 / 130 / ATCC MYA-4618 / FGSC 9003)</name>
    <name type="common">Inky cap fungus</name>
    <name type="synonym">Hormographiella aspergillata</name>
    <dbReference type="NCBI Taxonomy" id="240176"/>
    <lineage>
        <taxon>Eukaryota</taxon>
        <taxon>Fungi</taxon>
        <taxon>Dikarya</taxon>
        <taxon>Basidiomycota</taxon>
        <taxon>Agaricomycotina</taxon>
        <taxon>Agaricomycetes</taxon>
        <taxon>Agaricomycetidae</taxon>
        <taxon>Agaricales</taxon>
        <taxon>Agaricineae</taxon>
        <taxon>Psathyrellaceae</taxon>
        <taxon>Coprinopsis</taxon>
    </lineage>
</organism>
<name>A8NU28_COPC7</name>
<dbReference type="Gene3D" id="1.20.120.1630">
    <property type="match status" value="1"/>
</dbReference>
<dbReference type="Proteomes" id="UP000001861">
    <property type="component" value="Unassembled WGS sequence"/>
</dbReference>
<feature type="transmembrane region" description="Helical" evidence="1">
    <location>
        <begin position="86"/>
        <end position="105"/>
    </location>
</feature>
<protein>
    <submittedName>
        <fullName evidence="2">Integral membrane protein</fullName>
    </submittedName>
</protein>
<dbReference type="OMA" id="WRKGGYQ"/>
<evidence type="ECO:0000313" key="3">
    <source>
        <dbReference type="Proteomes" id="UP000001861"/>
    </source>
</evidence>
<evidence type="ECO:0000256" key="1">
    <source>
        <dbReference type="SAM" id="Phobius"/>
    </source>
</evidence>
<dbReference type="VEuPathDB" id="FungiDB:CC1G_12978"/>
<dbReference type="PANTHER" id="PTHR32251:SF23">
    <property type="entry name" value="3-OXO-5-ALPHA-STEROID 4-DEHYDROGENASE (DUF1295)"/>
    <property type="match status" value="1"/>
</dbReference>
<feature type="transmembrane region" description="Helical" evidence="1">
    <location>
        <begin position="40"/>
        <end position="58"/>
    </location>
</feature>
<feature type="transmembrane region" description="Helical" evidence="1">
    <location>
        <begin position="126"/>
        <end position="150"/>
    </location>
</feature>
<dbReference type="OrthoDB" id="201504at2759"/>
<accession>A8NU28</accession>
<gene>
    <name evidence="2" type="ORF">CC1G_12978</name>
</gene>
<evidence type="ECO:0000313" key="2">
    <source>
        <dbReference type="EMBL" id="EAU85454.1"/>
    </source>
</evidence>
<keyword evidence="1" id="KW-1133">Transmembrane helix</keyword>
<dbReference type="FunCoup" id="A8NU28">
    <property type="interactions" value="140"/>
</dbReference>